<accession>A0A8H7PVG0</accession>
<dbReference type="AlphaFoldDB" id="A0A8H7PVG0"/>
<feature type="domain" description="GLTSCR protein conserved" evidence="2">
    <location>
        <begin position="253"/>
        <end position="353"/>
    </location>
</feature>
<dbReference type="Proteomes" id="UP000654370">
    <property type="component" value="Unassembled WGS sequence"/>
</dbReference>
<dbReference type="InterPro" id="IPR015671">
    <property type="entry name" value="GSCR1_dom"/>
</dbReference>
<dbReference type="EMBL" id="JAEPQZ010000005">
    <property type="protein sequence ID" value="KAG2181037.1"/>
    <property type="molecule type" value="Genomic_DNA"/>
</dbReference>
<feature type="compositionally biased region" description="Low complexity" evidence="1">
    <location>
        <begin position="377"/>
        <end position="405"/>
    </location>
</feature>
<name>A0A8H7PVG0_MORIS</name>
<comment type="caution">
    <text evidence="3">The sequence shown here is derived from an EMBL/GenBank/DDBJ whole genome shotgun (WGS) entry which is preliminary data.</text>
</comment>
<protein>
    <recommendedName>
        <fullName evidence="2">GLTSCR protein conserved domain-containing protein</fullName>
    </recommendedName>
</protein>
<feature type="region of interest" description="Disordered" evidence="1">
    <location>
        <begin position="368"/>
        <end position="405"/>
    </location>
</feature>
<dbReference type="Pfam" id="PF15249">
    <property type="entry name" value="GLTSCR1"/>
    <property type="match status" value="1"/>
</dbReference>
<feature type="compositionally biased region" description="Low complexity" evidence="1">
    <location>
        <begin position="192"/>
        <end position="205"/>
    </location>
</feature>
<feature type="region of interest" description="Disordered" evidence="1">
    <location>
        <begin position="1"/>
        <end position="27"/>
    </location>
</feature>
<keyword evidence="4" id="KW-1185">Reference proteome</keyword>
<feature type="region of interest" description="Disordered" evidence="1">
    <location>
        <begin position="114"/>
        <end position="171"/>
    </location>
</feature>
<feature type="compositionally biased region" description="Low complexity" evidence="1">
    <location>
        <begin position="157"/>
        <end position="171"/>
    </location>
</feature>
<evidence type="ECO:0000256" key="1">
    <source>
        <dbReference type="SAM" id="MobiDB-lite"/>
    </source>
</evidence>
<feature type="compositionally biased region" description="Polar residues" evidence="1">
    <location>
        <begin position="1"/>
        <end position="12"/>
    </location>
</feature>
<evidence type="ECO:0000313" key="3">
    <source>
        <dbReference type="EMBL" id="KAG2181037.1"/>
    </source>
</evidence>
<reference evidence="3" key="1">
    <citation type="submission" date="2020-12" db="EMBL/GenBank/DDBJ databases">
        <title>Metabolic potential, ecology and presence of endohyphal bacteria is reflected in genomic diversity of Mucoromycotina.</title>
        <authorList>
            <person name="Muszewska A."/>
            <person name="Okrasinska A."/>
            <person name="Steczkiewicz K."/>
            <person name="Drgas O."/>
            <person name="Orlowska M."/>
            <person name="Perlinska-Lenart U."/>
            <person name="Aleksandrzak-Piekarczyk T."/>
            <person name="Szatraj K."/>
            <person name="Zielenkiewicz U."/>
            <person name="Pilsyk S."/>
            <person name="Malc E."/>
            <person name="Mieczkowski P."/>
            <person name="Kruszewska J.S."/>
            <person name="Biernat P."/>
            <person name="Pawlowska J."/>
        </authorList>
    </citation>
    <scope>NUCLEOTIDE SEQUENCE</scope>
    <source>
        <strain evidence="3">WA0000067209</strain>
    </source>
</reference>
<feature type="region of interest" description="Disordered" evidence="1">
    <location>
        <begin position="191"/>
        <end position="212"/>
    </location>
</feature>
<evidence type="ECO:0000259" key="2">
    <source>
        <dbReference type="Pfam" id="PF15249"/>
    </source>
</evidence>
<feature type="compositionally biased region" description="Basic residues" evidence="1">
    <location>
        <begin position="142"/>
        <end position="156"/>
    </location>
</feature>
<feature type="compositionally biased region" description="Low complexity" evidence="1">
    <location>
        <begin position="121"/>
        <end position="137"/>
    </location>
</feature>
<gene>
    <name evidence="3" type="ORF">INT43_008619</name>
</gene>
<organism evidence="3 4">
    <name type="scientific">Mortierella isabellina</name>
    <name type="common">Filamentous fungus</name>
    <name type="synonym">Umbelopsis isabellina</name>
    <dbReference type="NCBI Taxonomy" id="91625"/>
    <lineage>
        <taxon>Eukaryota</taxon>
        <taxon>Fungi</taxon>
        <taxon>Fungi incertae sedis</taxon>
        <taxon>Mucoromycota</taxon>
        <taxon>Mucoromycotina</taxon>
        <taxon>Umbelopsidomycetes</taxon>
        <taxon>Umbelopsidales</taxon>
        <taxon>Umbelopsidaceae</taxon>
        <taxon>Umbelopsis</taxon>
    </lineage>
</organism>
<sequence length="469" mass="51889">MQGTDESASDIETTAKPEVTTTSESNLSDDEEIITQIVLAGLRVLMVRKKDQIIYKLPDNMSVSQLSEQQRSLLMTEIKALHTATMVAAAGNAGMAGQTINKPIAPKQEGSLDIDTRFNMTPGSSPSTSQPQTPQSQEAKTTRKYVKTGKYSKKKQMQQQYHQQQQQFSQAPQYNQPANVAPLMFVPQSNESPATTYTASPSTPTVPNEFPSATSSMRHILKRLPEENYQNQEVKGSTVANHIDRVAMALQHDHISVNTPDLHKPFDSPEDAISRLLPYHVYRIPSRDLSTSQVNDVEADALALQIYKRRAALYEKYANILTSESKNTSSIALVVQAERHIAAELRAQLVEQQSLYAAEQAAQQEQMRIQAEKARLAAAQSNPPTPQQSQPEQQSMQAQASQQSQVPVDSLAQAAALFQNNSRLASQYSQLSPELQQQLLQHRDQLAAQVRMIQQQRAAATAAAHPPKQ</sequence>
<evidence type="ECO:0000313" key="4">
    <source>
        <dbReference type="Proteomes" id="UP000654370"/>
    </source>
</evidence>
<dbReference type="OrthoDB" id="2556847at2759"/>
<proteinExistence type="predicted"/>